<keyword evidence="2" id="KW-1185">Reference proteome</keyword>
<gene>
    <name evidence="1" type="ORF">F511_17972</name>
</gene>
<proteinExistence type="predicted"/>
<protein>
    <submittedName>
        <fullName evidence="1">Tripartite motif-containing protein 66-like</fullName>
    </submittedName>
</protein>
<dbReference type="AlphaFoldDB" id="A0A2Z7AKD2"/>
<evidence type="ECO:0000313" key="1">
    <source>
        <dbReference type="EMBL" id="KZV19641.1"/>
    </source>
</evidence>
<dbReference type="Proteomes" id="UP000250235">
    <property type="component" value="Unassembled WGS sequence"/>
</dbReference>
<dbReference type="EMBL" id="KV016424">
    <property type="protein sequence ID" value="KZV19641.1"/>
    <property type="molecule type" value="Genomic_DNA"/>
</dbReference>
<reference evidence="1 2" key="1">
    <citation type="journal article" date="2015" name="Proc. Natl. Acad. Sci. U.S.A.">
        <title>The resurrection genome of Boea hygrometrica: A blueprint for survival of dehydration.</title>
        <authorList>
            <person name="Xiao L."/>
            <person name="Yang G."/>
            <person name="Zhang L."/>
            <person name="Yang X."/>
            <person name="Zhao S."/>
            <person name="Ji Z."/>
            <person name="Zhou Q."/>
            <person name="Hu M."/>
            <person name="Wang Y."/>
            <person name="Chen M."/>
            <person name="Xu Y."/>
            <person name="Jin H."/>
            <person name="Xiao X."/>
            <person name="Hu G."/>
            <person name="Bao F."/>
            <person name="Hu Y."/>
            <person name="Wan P."/>
            <person name="Li L."/>
            <person name="Deng X."/>
            <person name="Kuang T."/>
            <person name="Xiang C."/>
            <person name="Zhu J.K."/>
            <person name="Oliver M.J."/>
            <person name="He Y."/>
        </authorList>
    </citation>
    <scope>NUCLEOTIDE SEQUENCE [LARGE SCALE GENOMIC DNA]</scope>
    <source>
        <strain evidence="2">cv. XS01</strain>
    </source>
</reference>
<evidence type="ECO:0000313" key="2">
    <source>
        <dbReference type="Proteomes" id="UP000250235"/>
    </source>
</evidence>
<name>A0A2Z7AKD2_9LAMI</name>
<sequence length="202" mass="22905">MDFGALQPQLFQHLLQEDLSSSRKTYCRKTSALPTPLAERPQLLQEDLSSSRKTYCRKTSALPGRPIAGKPQLFQHLFRKGSGSGGRIMENGHVKWLLVAAAREGERFQDFKAYGSSCNSGVKWQFSGGVTYRDPEERFQDFKAYGSSCNSGVKWQFSGGVTYRDPEVMIVLMRSRAVMTSERRLQQYPVTAFMIQFYHVAV</sequence>
<organism evidence="1 2">
    <name type="scientific">Dorcoceras hygrometricum</name>
    <dbReference type="NCBI Taxonomy" id="472368"/>
    <lineage>
        <taxon>Eukaryota</taxon>
        <taxon>Viridiplantae</taxon>
        <taxon>Streptophyta</taxon>
        <taxon>Embryophyta</taxon>
        <taxon>Tracheophyta</taxon>
        <taxon>Spermatophyta</taxon>
        <taxon>Magnoliopsida</taxon>
        <taxon>eudicotyledons</taxon>
        <taxon>Gunneridae</taxon>
        <taxon>Pentapetalae</taxon>
        <taxon>asterids</taxon>
        <taxon>lamiids</taxon>
        <taxon>Lamiales</taxon>
        <taxon>Gesneriaceae</taxon>
        <taxon>Didymocarpoideae</taxon>
        <taxon>Trichosporeae</taxon>
        <taxon>Loxocarpinae</taxon>
        <taxon>Dorcoceras</taxon>
    </lineage>
</organism>
<accession>A0A2Z7AKD2</accession>